<dbReference type="GO" id="GO:0003700">
    <property type="term" value="F:DNA-binding transcription factor activity"/>
    <property type="evidence" value="ECO:0007669"/>
    <property type="project" value="InterPro"/>
</dbReference>
<evidence type="ECO:0000313" key="5">
    <source>
        <dbReference type="EMBL" id="SNX43297.1"/>
    </source>
</evidence>
<keyword evidence="5" id="KW-0670">Pyruvate</keyword>
<name>A0A240E3F1_9GAMM</name>
<dbReference type="SUPFAM" id="SSF46785">
    <property type="entry name" value="Winged helix' DNA-binding domain"/>
    <property type="match status" value="1"/>
</dbReference>
<dbReference type="PRINTS" id="PR00035">
    <property type="entry name" value="HTHGNTR"/>
</dbReference>
<reference evidence="6" key="1">
    <citation type="submission" date="2016-09" db="EMBL/GenBank/DDBJ databases">
        <authorList>
            <person name="Varghese N."/>
            <person name="Submissions S."/>
        </authorList>
    </citation>
    <scope>NUCLEOTIDE SEQUENCE [LARGE SCALE GENOMIC DNA]</scope>
    <source>
        <strain evidence="6">ANC 4466</strain>
    </source>
</reference>
<dbReference type="EMBL" id="OANT01000001">
    <property type="protein sequence ID" value="SNX43297.1"/>
    <property type="molecule type" value="Genomic_DNA"/>
</dbReference>
<dbReference type="Gene3D" id="1.10.10.10">
    <property type="entry name" value="Winged helix-like DNA-binding domain superfamily/Winged helix DNA-binding domain"/>
    <property type="match status" value="1"/>
</dbReference>
<dbReference type="AlphaFoldDB" id="A0A240E3F1"/>
<dbReference type="Gene3D" id="1.20.120.530">
    <property type="entry name" value="GntR ligand-binding domain-like"/>
    <property type="match status" value="1"/>
</dbReference>
<evidence type="ECO:0000256" key="3">
    <source>
        <dbReference type="ARBA" id="ARBA00023163"/>
    </source>
</evidence>
<organism evidence="5 6">
    <name type="scientific">Acinetobacter puyangensis</name>
    <dbReference type="NCBI Taxonomy" id="1096779"/>
    <lineage>
        <taxon>Bacteria</taxon>
        <taxon>Pseudomonadati</taxon>
        <taxon>Pseudomonadota</taxon>
        <taxon>Gammaproteobacteria</taxon>
        <taxon>Moraxellales</taxon>
        <taxon>Moraxellaceae</taxon>
        <taxon>Acinetobacter</taxon>
    </lineage>
</organism>
<dbReference type="SMART" id="SM00345">
    <property type="entry name" value="HTH_GNTR"/>
    <property type="match status" value="1"/>
</dbReference>
<evidence type="ECO:0000256" key="2">
    <source>
        <dbReference type="ARBA" id="ARBA00023125"/>
    </source>
</evidence>
<evidence type="ECO:0000256" key="1">
    <source>
        <dbReference type="ARBA" id="ARBA00023015"/>
    </source>
</evidence>
<dbReference type="Pfam" id="PF00392">
    <property type="entry name" value="GntR"/>
    <property type="match status" value="1"/>
</dbReference>
<dbReference type="PROSITE" id="PS50949">
    <property type="entry name" value="HTH_GNTR"/>
    <property type="match status" value="1"/>
</dbReference>
<keyword evidence="2" id="KW-0238">DNA-binding</keyword>
<protein>
    <submittedName>
        <fullName evidence="5">GntR family transcriptional regulator, transcriptional repressor for pyruvate dehydrogenase complex</fullName>
    </submittedName>
</protein>
<dbReference type="GO" id="GO:0003677">
    <property type="term" value="F:DNA binding"/>
    <property type="evidence" value="ECO:0007669"/>
    <property type="project" value="UniProtKB-KW"/>
</dbReference>
<feature type="domain" description="HTH gntR-type" evidence="4">
    <location>
        <begin position="13"/>
        <end position="81"/>
    </location>
</feature>
<dbReference type="SMART" id="SM00895">
    <property type="entry name" value="FCD"/>
    <property type="match status" value="1"/>
</dbReference>
<evidence type="ECO:0000259" key="4">
    <source>
        <dbReference type="PROSITE" id="PS50949"/>
    </source>
</evidence>
<keyword evidence="6" id="KW-1185">Reference proteome</keyword>
<keyword evidence="1" id="KW-0805">Transcription regulation</keyword>
<dbReference type="RefSeq" id="WP_097077610.1">
    <property type="nucleotide sequence ID" value="NZ_BAABHT010000020.1"/>
</dbReference>
<proteinExistence type="predicted"/>
<dbReference type="Proteomes" id="UP000219042">
    <property type="component" value="Unassembled WGS sequence"/>
</dbReference>
<evidence type="ECO:0000313" key="6">
    <source>
        <dbReference type="Proteomes" id="UP000219042"/>
    </source>
</evidence>
<dbReference type="CDD" id="cd07377">
    <property type="entry name" value="WHTH_GntR"/>
    <property type="match status" value="1"/>
</dbReference>
<dbReference type="InterPro" id="IPR008920">
    <property type="entry name" value="TF_FadR/GntR_C"/>
</dbReference>
<dbReference type="InterPro" id="IPR000524">
    <property type="entry name" value="Tscrpt_reg_HTH_GntR"/>
</dbReference>
<dbReference type="PANTHER" id="PTHR43537:SF5">
    <property type="entry name" value="UXU OPERON TRANSCRIPTIONAL REGULATOR"/>
    <property type="match status" value="1"/>
</dbReference>
<dbReference type="PANTHER" id="PTHR43537">
    <property type="entry name" value="TRANSCRIPTIONAL REGULATOR, GNTR FAMILY"/>
    <property type="match status" value="1"/>
</dbReference>
<dbReference type="InterPro" id="IPR036390">
    <property type="entry name" value="WH_DNA-bd_sf"/>
</dbReference>
<keyword evidence="3" id="KW-0804">Transcription</keyword>
<dbReference type="Pfam" id="PF07729">
    <property type="entry name" value="FCD"/>
    <property type="match status" value="1"/>
</dbReference>
<dbReference type="OrthoDB" id="5450856at2"/>
<dbReference type="InterPro" id="IPR011711">
    <property type="entry name" value="GntR_C"/>
</dbReference>
<accession>A0A240E3F1</accession>
<gene>
    <name evidence="5" type="ORF">SAMN05421731_101333</name>
</gene>
<dbReference type="SUPFAM" id="SSF48008">
    <property type="entry name" value="GntR ligand-binding domain-like"/>
    <property type="match status" value="1"/>
</dbReference>
<dbReference type="InterPro" id="IPR036388">
    <property type="entry name" value="WH-like_DNA-bd_sf"/>
</dbReference>
<sequence length="237" mass="27139">MKPQATLNNHRTSQVTEQAVETINNWIQQGLYPINSTLPAQRELALKLGISRASLREALIRLSALGLIQIRAGKGVYVISQQSRSVEQWNVQNNISLKDFYQMRYILESFSTLLACEYLTDQDAIILKNNFDNLSSAIISRNWQEAARQDYDFHKYIIELSHNQSIIHVLQQQTKWLQQSQILPFIQPNLAHKTITEHQTILTALCNKDAKAAEYAMQKHIIGAAQRAGIYFFSHSD</sequence>